<dbReference type="InterPro" id="IPR014729">
    <property type="entry name" value="Rossmann-like_a/b/a_fold"/>
</dbReference>
<dbReference type="RefSeq" id="WP_256547596.1">
    <property type="nucleotide sequence ID" value="NZ_CP101809.1"/>
</dbReference>
<dbReference type="EC" id="6.1.1.16" evidence="10"/>
<keyword evidence="7 10" id="KW-0648">Protein biosynthesis</keyword>
<keyword evidence="13" id="KW-1185">Reference proteome</keyword>
<comment type="caution">
    <text evidence="12">The sequence shown here is derived from an EMBL/GenBank/DDBJ whole genome shotgun (WGS) entry which is preliminary data.</text>
</comment>
<comment type="subunit">
    <text evidence="1 10">Monomer.</text>
</comment>
<keyword evidence="3 10" id="KW-0479">Metal-binding</keyword>
<dbReference type="PRINTS" id="PR00983">
    <property type="entry name" value="TRNASYNTHCYS"/>
</dbReference>
<keyword evidence="2 10" id="KW-0436">Ligase</keyword>
<dbReference type="EMBL" id="JAUSWO010000001">
    <property type="protein sequence ID" value="MDQ0513705.1"/>
    <property type="molecule type" value="Genomic_DNA"/>
</dbReference>
<dbReference type="SUPFAM" id="SSF47323">
    <property type="entry name" value="Anticodon-binding domain of a subclass of class I aminoacyl-tRNA synthetases"/>
    <property type="match status" value="1"/>
</dbReference>
<evidence type="ECO:0000256" key="3">
    <source>
        <dbReference type="ARBA" id="ARBA00022723"/>
    </source>
</evidence>
<name>A0ABU0LYL3_9BACT</name>
<proteinExistence type="inferred from homology"/>
<comment type="subcellular location">
    <subcellularLocation>
        <location evidence="10">Cytoplasm</location>
    </subcellularLocation>
</comment>
<dbReference type="PANTHER" id="PTHR10890">
    <property type="entry name" value="CYSTEINYL-TRNA SYNTHETASE"/>
    <property type="match status" value="1"/>
</dbReference>
<evidence type="ECO:0000256" key="8">
    <source>
        <dbReference type="ARBA" id="ARBA00023146"/>
    </source>
</evidence>
<keyword evidence="8 10" id="KW-0030">Aminoacyl-tRNA synthetase</keyword>
<feature type="short sequence motif" description="'KMSKS' region" evidence="10">
    <location>
        <begin position="264"/>
        <end position="268"/>
    </location>
</feature>
<keyword evidence="6 10" id="KW-0067">ATP-binding</keyword>
<keyword evidence="5 10" id="KW-0862">Zinc</keyword>
<evidence type="ECO:0000256" key="2">
    <source>
        <dbReference type="ARBA" id="ARBA00022598"/>
    </source>
</evidence>
<dbReference type="Proteomes" id="UP001240643">
    <property type="component" value="Unassembled WGS sequence"/>
</dbReference>
<feature type="binding site" evidence="10">
    <location>
        <position position="267"/>
    </location>
    <ligand>
        <name>ATP</name>
        <dbReference type="ChEBI" id="CHEBI:30616"/>
    </ligand>
</feature>
<evidence type="ECO:0000256" key="7">
    <source>
        <dbReference type="ARBA" id="ARBA00022917"/>
    </source>
</evidence>
<dbReference type="InterPro" id="IPR032678">
    <property type="entry name" value="tRNA-synt_1_cat_dom"/>
</dbReference>
<gene>
    <name evidence="10" type="primary">cysS</name>
    <name evidence="12" type="ORF">J2Z62_000143</name>
</gene>
<comment type="similarity">
    <text evidence="10">Belongs to the class-I aminoacyl-tRNA synthetase family.</text>
</comment>
<feature type="binding site" evidence="10">
    <location>
        <position position="207"/>
    </location>
    <ligand>
        <name>Zn(2+)</name>
        <dbReference type="ChEBI" id="CHEBI:29105"/>
    </ligand>
</feature>
<dbReference type="Gene3D" id="1.20.120.1910">
    <property type="entry name" value="Cysteine-tRNA ligase, C-terminal anti-codon recognition domain"/>
    <property type="match status" value="1"/>
</dbReference>
<dbReference type="InterPro" id="IPR015803">
    <property type="entry name" value="Cys-tRNA-ligase"/>
</dbReference>
<dbReference type="Gene3D" id="3.40.50.620">
    <property type="entry name" value="HUPs"/>
    <property type="match status" value="1"/>
</dbReference>
<evidence type="ECO:0000256" key="1">
    <source>
        <dbReference type="ARBA" id="ARBA00011245"/>
    </source>
</evidence>
<evidence type="ECO:0000256" key="9">
    <source>
        <dbReference type="ARBA" id="ARBA00047398"/>
    </source>
</evidence>
<accession>A0ABU0LYL3</accession>
<keyword evidence="4 10" id="KW-0547">Nucleotide-binding</keyword>
<dbReference type="CDD" id="cd00672">
    <property type="entry name" value="CysRS_core"/>
    <property type="match status" value="1"/>
</dbReference>
<evidence type="ECO:0000256" key="4">
    <source>
        <dbReference type="ARBA" id="ARBA00022741"/>
    </source>
</evidence>
<feature type="binding site" evidence="10">
    <location>
        <position position="236"/>
    </location>
    <ligand>
        <name>Zn(2+)</name>
        <dbReference type="ChEBI" id="CHEBI:29105"/>
    </ligand>
</feature>
<feature type="binding site" evidence="10">
    <location>
        <position position="232"/>
    </location>
    <ligand>
        <name>Zn(2+)</name>
        <dbReference type="ChEBI" id="CHEBI:29105"/>
    </ligand>
</feature>
<evidence type="ECO:0000256" key="6">
    <source>
        <dbReference type="ARBA" id="ARBA00022840"/>
    </source>
</evidence>
<dbReference type="SUPFAM" id="SSF52374">
    <property type="entry name" value="Nucleotidylyl transferase"/>
    <property type="match status" value="1"/>
</dbReference>
<feature type="binding site" evidence="10">
    <location>
        <position position="27"/>
    </location>
    <ligand>
        <name>Zn(2+)</name>
        <dbReference type="ChEBI" id="CHEBI:29105"/>
    </ligand>
</feature>
<dbReference type="InterPro" id="IPR024909">
    <property type="entry name" value="Cys-tRNA/MSH_ligase"/>
</dbReference>
<sequence length="439" mass="50610">MNKIKIFDSKTGTKQFLEDTPITLYNCGPTVYNDIHVGNLRSPIIFDMLVRFLKLVNQPYLYVHNITDIDDKIIQRAKDENLSEMAIGIKYTEHYLAILEHMNILLPQIMPKVSDNISGIIAYIQQLVNNDYGYLAGNDVVFSINKVSQYGELSKQNIAELIADSREANQNEEKQNSLDFVLWKKTNVGLNWDTPWSTGRPGWHSECSYFINKFIGPQVTIHGGGVDLKFPHHENENAQNYGICQLPIAKIWMHVGTITIDDQKMSKSLKNFVLVKDVLARFNPDALRYFFCQNHYRNPTNFTWEKMTEAQKEIQSLLHPIHVARTKLLNEKKCDFTKVQLADEVIEVLSDDLNLPNYLTYLQQVRNDLNKAIKQNDNKQMTQLMHQLIYHLTAFGFDVPNLHTPEIKQLITDWKQLLNAKNYQAADVIRAQLIATGVL</sequence>
<evidence type="ECO:0000259" key="11">
    <source>
        <dbReference type="Pfam" id="PF01406"/>
    </source>
</evidence>
<dbReference type="PANTHER" id="PTHR10890:SF3">
    <property type="entry name" value="CYSTEINE--TRNA LIGASE, CYTOPLASMIC"/>
    <property type="match status" value="1"/>
</dbReference>
<protein>
    <recommendedName>
        <fullName evidence="10">Cysteine--tRNA ligase</fullName>
        <ecNumber evidence="10">6.1.1.16</ecNumber>
    </recommendedName>
    <alternativeName>
        <fullName evidence="10">Cysteinyl-tRNA synthetase</fullName>
        <shortName evidence="10">CysRS</shortName>
    </alternativeName>
</protein>
<dbReference type="NCBIfam" id="TIGR00435">
    <property type="entry name" value="cysS"/>
    <property type="match status" value="1"/>
</dbReference>
<dbReference type="HAMAP" id="MF_00041">
    <property type="entry name" value="Cys_tRNA_synth"/>
    <property type="match status" value="1"/>
</dbReference>
<feature type="domain" description="tRNA synthetases class I catalytic" evidence="11">
    <location>
        <begin position="17"/>
        <end position="311"/>
    </location>
</feature>
<comment type="catalytic activity">
    <reaction evidence="9 10">
        <text>tRNA(Cys) + L-cysteine + ATP = L-cysteinyl-tRNA(Cys) + AMP + diphosphate</text>
        <dbReference type="Rhea" id="RHEA:17773"/>
        <dbReference type="Rhea" id="RHEA-COMP:9661"/>
        <dbReference type="Rhea" id="RHEA-COMP:9679"/>
        <dbReference type="ChEBI" id="CHEBI:30616"/>
        <dbReference type="ChEBI" id="CHEBI:33019"/>
        <dbReference type="ChEBI" id="CHEBI:35235"/>
        <dbReference type="ChEBI" id="CHEBI:78442"/>
        <dbReference type="ChEBI" id="CHEBI:78517"/>
        <dbReference type="ChEBI" id="CHEBI:456215"/>
        <dbReference type="EC" id="6.1.1.16"/>
    </reaction>
</comment>
<dbReference type="Pfam" id="PF01406">
    <property type="entry name" value="tRNA-synt_1e"/>
    <property type="match status" value="1"/>
</dbReference>
<evidence type="ECO:0000256" key="5">
    <source>
        <dbReference type="ARBA" id="ARBA00022833"/>
    </source>
</evidence>
<keyword evidence="10" id="KW-0963">Cytoplasm</keyword>
<dbReference type="InterPro" id="IPR009080">
    <property type="entry name" value="tRNAsynth_Ia_anticodon-bd"/>
</dbReference>
<feature type="short sequence motif" description="'HIGH' region" evidence="10">
    <location>
        <begin position="29"/>
        <end position="39"/>
    </location>
</feature>
<comment type="cofactor">
    <cofactor evidence="10">
        <name>Zn(2+)</name>
        <dbReference type="ChEBI" id="CHEBI:29105"/>
    </cofactor>
    <text evidence="10">Binds 1 zinc ion per subunit.</text>
</comment>
<evidence type="ECO:0000313" key="12">
    <source>
        <dbReference type="EMBL" id="MDQ0513705.1"/>
    </source>
</evidence>
<organism evidence="12 13">
    <name type="scientific">Mycoplasmoides fastidiosum</name>
    <dbReference type="NCBI Taxonomy" id="92758"/>
    <lineage>
        <taxon>Bacteria</taxon>
        <taxon>Bacillati</taxon>
        <taxon>Mycoplasmatota</taxon>
        <taxon>Mycoplasmoidales</taxon>
        <taxon>Mycoplasmoidaceae</taxon>
        <taxon>Mycoplasmoides</taxon>
    </lineage>
</organism>
<dbReference type="GO" id="GO:0004817">
    <property type="term" value="F:cysteine-tRNA ligase activity"/>
    <property type="evidence" value="ECO:0007669"/>
    <property type="project" value="UniProtKB-EC"/>
</dbReference>
<reference evidence="12" key="1">
    <citation type="submission" date="2023-07" db="EMBL/GenBank/DDBJ databases">
        <title>Genomic Encyclopedia of Type Strains, Phase IV (KMG-IV): sequencing the most valuable type-strain genomes for metagenomic binning, comparative biology and taxonomic classification.</title>
        <authorList>
            <person name="Goeker M."/>
        </authorList>
    </citation>
    <scope>NUCLEOTIDE SEQUENCE [LARGE SCALE GENOMIC DNA]</scope>
    <source>
        <strain evidence="12">DSM 21204</strain>
    </source>
</reference>
<evidence type="ECO:0000313" key="13">
    <source>
        <dbReference type="Proteomes" id="UP001240643"/>
    </source>
</evidence>
<evidence type="ECO:0000256" key="10">
    <source>
        <dbReference type="HAMAP-Rule" id="MF_00041"/>
    </source>
</evidence>